<dbReference type="EMBL" id="MU001775">
    <property type="protein sequence ID" value="KAF2798866.1"/>
    <property type="molecule type" value="Genomic_DNA"/>
</dbReference>
<evidence type="ECO:0000256" key="2">
    <source>
        <dbReference type="ARBA" id="ARBA00035112"/>
    </source>
</evidence>
<feature type="non-terminal residue" evidence="3">
    <location>
        <position position="1"/>
    </location>
</feature>
<dbReference type="PANTHER" id="PTHR33365">
    <property type="entry name" value="YALI0B05434P"/>
    <property type="match status" value="1"/>
</dbReference>
<sequence length="163" mass="18935">APANEAVDYVNMDFVNPFAHDTIYRGPPTPQLEKAWEELWFYELIILDPASASNLINQTDNFPEHKDAYPISLEVYHQLHCLNALRQSLYPDYYNSSHGNMLKHWNHCVENLRQAILCHSDIAPITFVHDARRNQLLPRDSITATCRNFDSIQKWAAAHQKDF</sequence>
<comment type="similarity">
    <text evidence="2">Belongs to the ustYa family.</text>
</comment>
<dbReference type="GO" id="GO:0043386">
    <property type="term" value="P:mycotoxin biosynthetic process"/>
    <property type="evidence" value="ECO:0007669"/>
    <property type="project" value="InterPro"/>
</dbReference>
<dbReference type="AlphaFoldDB" id="A0A6A6XQM6"/>
<evidence type="ECO:0000313" key="4">
    <source>
        <dbReference type="Proteomes" id="UP000799757"/>
    </source>
</evidence>
<accession>A0A6A6XQM6</accession>
<proteinExistence type="inferred from homology"/>
<dbReference type="InterPro" id="IPR021765">
    <property type="entry name" value="UstYa-like"/>
</dbReference>
<comment type="pathway">
    <text evidence="1">Mycotoxin biosynthesis.</text>
</comment>
<evidence type="ECO:0000313" key="3">
    <source>
        <dbReference type="EMBL" id="KAF2798866.1"/>
    </source>
</evidence>
<organism evidence="3 4">
    <name type="scientific">Melanomma pulvis-pyrius CBS 109.77</name>
    <dbReference type="NCBI Taxonomy" id="1314802"/>
    <lineage>
        <taxon>Eukaryota</taxon>
        <taxon>Fungi</taxon>
        <taxon>Dikarya</taxon>
        <taxon>Ascomycota</taxon>
        <taxon>Pezizomycotina</taxon>
        <taxon>Dothideomycetes</taxon>
        <taxon>Pleosporomycetidae</taxon>
        <taxon>Pleosporales</taxon>
        <taxon>Melanommataceae</taxon>
        <taxon>Melanomma</taxon>
    </lineage>
</organism>
<dbReference type="OrthoDB" id="3687641at2759"/>
<evidence type="ECO:0008006" key="5">
    <source>
        <dbReference type="Google" id="ProtNLM"/>
    </source>
</evidence>
<dbReference type="PANTHER" id="PTHR33365:SF4">
    <property type="entry name" value="CYCLOCHLOROTINE BIOSYNTHESIS PROTEIN O"/>
    <property type="match status" value="1"/>
</dbReference>
<dbReference type="Proteomes" id="UP000799757">
    <property type="component" value="Unassembled WGS sequence"/>
</dbReference>
<dbReference type="Pfam" id="PF11807">
    <property type="entry name" value="UstYa"/>
    <property type="match status" value="1"/>
</dbReference>
<reference evidence="3" key="1">
    <citation type="journal article" date="2020" name="Stud. Mycol.">
        <title>101 Dothideomycetes genomes: a test case for predicting lifestyles and emergence of pathogens.</title>
        <authorList>
            <person name="Haridas S."/>
            <person name="Albert R."/>
            <person name="Binder M."/>
            <person name="Bloem J."/>
            <person name="Labutti K."/>
            <person name="Salamov A."/>
            <person name="Andreopoulos B."/>
            <person name="Baker S."/>
            <person name="Barry K."/>
            <person name="Bills G."/>
            <person name="Bluhm B."/>
            <person name="Cannon C."/>
            <person name="Castanera R."/>
            <person name="Culley D."/>
            <person name="Daum C."/>
            <person name="Ezra D."/>
            <person name="Gonzalez J."/>
            <person name="Henrissat B."/>
            <person name="Kuo A."/>
            <person name="Liang C."/>
            <person name="Lipzen A."/>
            <person name="Lutzoni F."/>
            <person name="Magnuson J."/>
            <person name="Mondo S."/>
            <person name="Nolan M."/>
            <person name="Ohm R."/>
            <person name="Pangilinan J."/>
            <person name="Park H.-J."/>
            <person name="Ramirez L."/>
            <person name="Alfaro M."/>
            <person name="Sun H."/>
            <person name="Tritt A."/>
            <person name="Yoshinaga Y."/>
            <person name="Zwiers L.-H."/>
            <person name="Turgeon B."/>
            <person name="Goodwin S."/>
            <person name="Spatafora J."/>
            <person name="Crous P."/>
            <person name="Grigoriev I."/>
        </authorList>
    </citation>
    <scope>NUCLEOTIDE SEQUENCE</scope>
    <source>
        <strain evidence="3">CBS 109.77</strain>
    </source>
</reference>
<keyword evidence="4" id="KW-1185">Reference proteome</keyword>
<gene>
    <name evidence="3" type="ORF">K505DRAFT_232421</name>
</gene>
<evidence type="ECO:0000256" key="1">
    <source>
        <dbReference type="ARBA" id="ARBA00004685"/>
    </source>
</evidence>
<protein>
    <recommendedName>
        <fullName evidence="5">Tat pathway signal sequence</fullName>
    </recommendedName>
</protein>
<name>A0A6A6XQM6_9PLEO</name>